<dbReference type="Proteomes" id="UP000595460">
    <property type="component" value="Chromosome"/>
</dbReference>
<keyword evidence="1" id="KW-0812">Transmembrane</keyword>
<name>A0ABX7C3C6_9HYPH</name>
<feature type="transmembrane region" description="Helical" evidence="1">
    <location>
        <begin position="42"/>
        <end position="60"/>
    </location>
</feature>
<gene>
    <name evidence="2" type="ORF">JI749_04305</name>
</gene>
<sequence>MPPLLIIPFLIYNVVVFLFLGGNPAGWNNTVLNIAMVSGVPWAVSVGDLLIIGSLILLFFELLKSTRIGSVSIVEHMLSMIVFVVILVEFLLLGAASSTVFFILLVMALIDVVAGFTMSITSATRDMTAGH</sequence>
<feature type="transmembrane region" description="Helical" evidence="1">
    <location>
        <begin position="99"/>
        <end position="118"/>
    </location>
</feature>
<reference evidence="2 3" key="1">
    <citation type="submission" date="2021-01" db="EMBL/GenBank/DDBJ databases">
        <title>Genome seq and assembly of Devosia sp. G19.</title>
        <authorList>
            <person name="Chhetri G."/>
        </authorList>
    </citation>
    <scope>NUCLEOTIDE SEQUENCE [LARGE SCALE GENOMIC DNA]</scope>
    <source>
        <strain evidence="2 3">G19</strain>
    </source>
</reference>
<evidence type="ECO:0000313" key="3">
    <source>
        <dbReference type="Proteomes" id="UP000595460"/>
    </source>
</evidence>
<dbReference type="EMBL" id="CP068047">
    <property type="protein sequence ID" value="QQR37734.1"/>
    <property type="molecule type" value="Genomic_DNA"/>
</dbReference>
<keyword evidence="1" id="KW-1133">Transmembrane helix</keyword>
<keyword evidence="1" id="KW-0472">Membrane</keyword>
<feature type="transmembrane region" description="Helical" evidence="1">
    <location>
        <begin position="5"/>
        <end position="22"/>
    </location>
</feature>
<evidence type="ECO:0000313" key="2">
    <source>
        <dbReference type="EMBL" id="QQR37734.1"/>
    </source>
</evidence>
<proteinExistence type="predicted"/>
<protein>
    <recommendedName>
        <fullName evidence="4">Transmembrane protein</fullName>
    </recommendedName>
</protein>
<evidence type="ECO:0000256" key="1">
    <source>
        <dbReference type="SAM" id="Phobius"/>
    </source>
</evidence>
<feature type="transmembrane region" description="Helical" evidence="1">
    <location>
        <begin position="72"/>
        <end position="93"/>
    </location>
</feature>
<evidence type="ECO:0008006" key="4">
    <source>
        <dbReference type="Google" id="ProtNLM"/>
    </source>
</evidence>
<keyword evidence="3" id="KW-1185">Reference proteome</keyword>
<accession>A0ABX7C3C6</accession>
<organism evidence="2 3">
    <name type="scientific">Devosia oryziradicis</name>
    <dbReference type="NCBI Taxonomy" id="2801335"/>
    <lineage>
        <taxon>Bacteria</taxon>
        <taxon>Pseudomonadati</taxon>
        <taxon>Pseudomonadota</taxon>
        <taxon>Alphaproteobacteria</taxon>
        <taxon>Hyphomicrobiales</taxon>
        <taxon>Devosiaceae</taxon>
        <taxon>Devosia</taxon>
    </lineage>
</organism>